<dbReference type="InterPro" id="IPR000587">
    <property type="entry name" value="Creatinase_N"/>
</dbReference>
<protein>
    <submittedName>
        <fullName evidence="7">Putative dipeptidase PepE</fullName>
        <ecNumber evidence="7">3.4.13.-</ecNumber>
    </submittedName>
</protein>
<keyword evidence="2" id="KW-0479">Metal-binding</keyword>
<dbReference type="InterPro" id="IPR032416">
    <property type="entry name" value="Peptidase_M24_C"/>
</dbReference>
<keyword evidence="3 7" id="KW-0378">Hydrolase</keyword>
<keyword evidence="8" id="KW-1185">Reference proteome</keyword>
<dbReference type="SUPFAM" id="SSF55920">
    <property type="entry name" value="Creatinase/aminopeptidase"/>
    <property type="match status" value="1"/>
</dbReference>
<dbReference type="SUPFAM" id="SSF53092">
    <property type="entry name" value="Creatinase/prolidase N-terminal domain"/>
    <property type="match status" value="1"/>
</dbReference>
<dbReference type="GO" id="GO:0046872">
    <property type="term" value="F:metal ion binding"/>
    <property type="evidence" value="ECO:0007669"/>
    <property type="project" value="UniProtKB-KW"/>
</dbReference>
<dbReference type="GO" id="GO:0070006">
    <property type="term" value="F:metalloaminopeptidase activity"/>
    <property type="evidence" value="ECO:0007669"/>
    <property type="project" value="InterPro"/>
</dbReference>
<organism evidence="7 8">
    <name type="scientific">Palleronia abyssalis</name>
    <dbReference type="NCBI Taxonomy" id="1501240"/>
    <lineage>
        <taxon>Bacteria</taxon>
        <taxon>Pseudomonadati</taxon>
        <taxon>Pseudomonadota</taxon>
        <taxon>Alphaproteobacteria</taxon>
        <taxon>Rhodobacterales</taxon>
        <taxon>Roseobacteraceae</taxon>
        <taxon>Palleronia</taxon>
    </lineage>
</organism>
<comment type="similarity">
    <text evidence="1">Belongs to the peptidase M24B family.</text>
</comment>
<dbReference type="InterPro" id="IPR029149">
    <property type="entry name" value="Creatin/AminoP/Spt16_N"/>
</dbReference>
<reference evidence="7 8" key="1">
    <citation type="submission" date="2018-03" db="EMBL/GenBank/DDBJ databases">
        <authorList>
            <person name="Keele B.F."/>
        </authorList>
    </citation>
    <scope>NUCLEOTIDE SEQUENCE [LARGE SCALE GENOMIC DNA]</scope>
    <source>
        <strain evidence="7 8">CECT 8504</strain>
    </source>
</reference>
<proteinExistence type="inferred from homology"/>
<keyword evidence="7" id="KW-0224">Dipeptidase</keyword>
<evidence type="ECO:0000259" key="5">
    <source>
        <dbReference type="Pfam" id="PF01321"/>
    </source>
</evidence>
<dbReference type="Gene3D" id="3.40.350.10">
    <property type="entry name" value="Creatinase/prolidase N-terminal domain"/>
    <property type="match status" value="2"/>
</dbReference>
<dbReference type="PANTHER" id="PTHR43763">
    <property type="entry name" value="XAA-PRO AMINOPEPTIDASE 1"/>
    <property type="match status" value="1"/>
</dbReference>
<dbReference type="EMBL" id="ONZF01000004">
    <property type="protein sequence ID" value="SPJ24372.1"/>
    <property type="molecule type" value="Genomic_DNA"/>
</dbReference>
<dbReference type="InterPro" id="IPR000994">
    <property type="entry name" value="Pept_M24"/>
</dbReference>
<dbReference type="PANTHER" id="PTHR43763:SF6">
    <property type="entry name" value="XAA-PRO AMINOPEPTIDASE 1"/>
    <property type="match status" value="1"/>
</dbReference>
<dbReference type="EC" id="3.4.13.-" evidence="7"/>
<feature type="domain" description="Creatinase N-terminal" evidence="5">
    <location>
        <begin position="17"/>
        <end position="146"/>
    </location>
</feature>
<keyword evidence="7" id="KW-0645">Protease</keyword>
<evidence type="ECO:0000256" key="2">
    <source>
        <dbReference type="ARBA" id="ARBA00022723"/>
    </source>
</evidence>
<evidence type="ECO:0000313" key="7">
    <source>
        <dbReference type="EMBL" id="SPJ24372.1"/>
    </source>
</evidence>
<name>A0A2R8BW38_9RHOB</name>
<dbReference type="AlphaFoldDB" id="A0A2R8BW38"/>
<accession>A0A2R8BW38</accession>
<evidence type="ECO:0000313" key="8">
    <source>
        <dbReference type="Proteomes" id="UP000244912"/>
    </source>
</evidence>
<dbReference type="GO" id="GO:0016805">
    <property type="term" value="F:dipeptidase activity"/>
    <property type="evidence" value="ECO:0007669"/>
    <property type="project" value="UniProtKB-KW"/>
</dbReference>
<dbReference type="Pfam" id="PF16188">
    <property type="entry name" value="Peptidase_M24_C"/>
    <property type="match status" value="1"/>
</dbReference>
<dbReference type="GO" id="GO:0005737">
    <property type="term" value="C:cytoplasm"/>
    <property type="evidence" value="ECO:0007669"/>
    <property type="project" value="UniProtKB-ARBA"/>
</dbReference>
<sequence length="600" mass="65468">MFQSFETAGQRDLGPERLAALRAAMEKAGIDAFLVPRADAHQGEYVAPRDARLQWLTGFTGSAGFCVVTQKEAGLFVDGRYTVQARDQVADCFSVVRFPQAKAGDWLAERLSQGARVGFDPWLHTRAAVEALNDALGSGIAVMPVEPNPLDTIWPDQPAPPQGLVRLFPDDIAGKTAPEKIAEICETLKADGHAFAALSLPDSIAWLLNIRGSDIPRNPVPHAFALVEAGTGDVRLFIDEAKLRDVEVSYPVFPPESVVQALSQLSGPVRIDRDTAPYIFSHALEEAQVKFVYAPDPCLLPKACKTEAEIAHTSEAHLRDAAAMCRFLHWLSDAEARVLQGETITEIDVVEGLEGFRRATDRLLDISFETIAGSGPHGAIVHYRVTHDTNRALADGELLLVDSGGQYDDGTTDITRTMAIGTPTDEQIDTYTRVLKGMIALSRARWPKGLAGRDLDPLARAPLWRHGQDFDHGTGHGVGVALSVHEGPQRISRQSDIPLEVGMILSNEPGYYREGAFGVRIENLVAIEPAHPLPDQDDREMLAFKTLTWVPLDRRLIDVAALSPGERAWIDTYHAGIATRMTGRLPADVVHWLGDVTAPL</sequence>
<dbReference type="RefSeq" id="WP_108894208.1">
    <property type="nucleotide sequence ID" value="NZ_ONZF01000004.1"/>
</dbReference>
<feature type="domain" description="Peptidase M24 C-terminal" evidence="6">
    <location>
        <begin position="540"/>
        <end position="600"/>
    </location>
</feature>
<dbReference type="CDD" id="cd01085">
    <property type="entry name" value="APP"/>
    <property type="match status" value="1"/>
</dbReference>
<gene>
    <name evidence="7" type="primary">pepE_2</name>
    <name evidence="7" type="ORF">PAA8504_02200</name>
</gene>
<dbReference type="Pfam" id="PF00557">
    <property type="entry name" value="Peptidase_M24"/>
    <property type="match status" value="1"/>
</dbReference>
<dbReference type="Proteomes" id="UP000244912">
    <property type="component" value="Unassembled WGS sequence"/>
</dbReference>
<dbReference type="FunFam" id="3.90.230.10:FF:000009">
    <property type="entry name" value="xaa-Pro aminopeptidase 2"/>
    <property type="match status" value="1"/>
</dbReference>
<evidence type="ECO:0000256" key="1">
    <source>
        <dbReference type="ARBA" id="ARBA00008766"/>
    </source>
</evidence>
<dbReference type="InterPro" id="IPR036005">
    <property type="entry name" value="Creatinase/aminopeptidase-like"/>
</dbReference>
<dbReference type="Pfam" id="PF01321">
    <property type="entry name" value="Creatinase_N"/>
    <property type="match status" value="1"/>
</dbReference>
<dbReference type="OrthoDB" id="9806388at2"/>
<evidence type="ECO:0000256" key="3">
    <source>
        <dbReference type="ARBA" id="ARBA00022801"/>
    </source>
</evidence>
<dbReference type="InterPro" id="IPR050422">
    <property type="entry name" value="X-Pro_aminopeptidase_P"/>
</dbReference>
<evidence type="ECO:0000259" key="6">
    <source>
        <dbReference type="Pfam" id="PF16188"/>
    </source>
</evidence>
<dbReference type="InterPro" id="IPR033740">
    <property type="entry name" value="Pept_M24B"/>
</dbReference>
<evidence type="ECO:0000259" key="4">
    <source>
        <dbReference type="Pfam" id="PF00557"/>
    </source>
</evidence>
<feature type="domain" description="Peptidase M24" evidence="4">
    <location>
        <begin position="314"/>
        <end position="528"/>
    </location>
</feature>
<dbReference type="Pfam" id="PF16189">
    <property type="entry name" value="Creatinase_N_2"/>
    <property type="match status" value="1"/>
</dbReference>
<dbReference type="Gene3D" id="3.90.230.10">
    <property type="entry name" value="Creatinase/methionine aminopeptidase superfamily"/>
    <property type="match status" value="1"/>
</dbReference>